<dbReference type="GeneTree" id="ENSGT00940000166455"/>
<feature type="compositionally biased region" description="Low complexity" evidence="2">
    <location>
        <begin position="55"/>
        <end position="69"/>
    </location>
</feature>
<keyword evidence="1" id="KW-0175">Coiled coil</keyword>
<accession>A0A3B3BMT1</accession>
<organism evidence="3 4">
    <name type="scientific">Oryzias melastigma</name>
    <name type="common">Marine medaka</name>
    <dbReference type="NCBI Taxonomy" id="30732"/>
    <lineage>
        <taxon>Eukaryota</taxon>
        <taxon>Metazoa</taxon>
        <taxon>Chordata</taxon>
        <taxon>Craniata</taxon>
        <taxon>Vertebrata</taxon>
        <taxon>Euteleostomi</taxon>
        <taxon>Actinopterygii</taxon>
        <taxon>Neopterygii</taxon>
        <taxon>Teleostei</taxon>
        <taxon>Neoteleostei</taxon>
        <taxon>Acanthomorphata</taxon>
        <taxon>Ovalentaria</taxon>
        <taxon>Atherinomorphae</taxon>
        <taxon>Beloniformes</taxon>
        <taxon>Adrianichthyidae</taxon>
        <taxon>Oryziinae</taxon>
        <taxon>Oryzias</taxon>
    </lineage>
</organism>
<feature type="region of interest" description="Disordered" evidence="2">
    <location>
        <begin position="1"/>
        <end position="34"/>
    </location>
</feature>
<feature type="compositionally biased region" description="Basic and acidic residues" evidence="2">
    <location>
        <begin position="10"/>
        <end position="23"/>
    </location>
</feature>
<dbReference type="PANTHER" id="PTHR28594:SF1">
    <property type="entry name" value="ATR-INTERACTING PROTEIN"/>
    <property type="match status" value="1"/>
</dbReference>
<name>A0A3B3BMT1_ORYME</name>
<evidence type="ECO:0000256" key="2">
    <source>
        <dbReference type="SAM" id="MobiDB-lite"/>
    </source>
</evidence>
<dbReference type="KEGG" id="oml:112140003"/>
<dbReference type="RefSeq" id="XP_024118667.1">
    <property type="nucleotide sequence ID" value="XM_024262899.2"/>
</dbReference>
<dbReference type="STRING" id="30732.ENSOMEP00000006805"/>
<feature type="compositionally biased region" description="Basic and acidic residues" evidence="2">
    <location>
        <begin position="70"/>
        <end position="80"/>
    </location>
</feature>
<dbReference type="AlphaFoldDB" id="A0A3B3BMT1"/>
<feature type="coiled-coil region" evidence="1">
    <location>
        <begin position="100"/>
        <end position="198"/>
    </location>
</feature>
<feature type="compositionally biased region" description="Acidic residues" evidence="2">
    <location>
        <begin position="24"/>
        <end position="34"/>
    </location>
</feature>
<dbReference type="Ensembl" id="ENSOMET00000005216.1">
    <property type="protein sequence ID" value="ENSOMEP00000006805.1"/>
    <property type="gene ID" value="ENSOMEG00000007851.1"/>
</dbReference>
<protein>
    <submittedName>
        <fullName evidence="3">ATR interacting protein</fullName>
    </submittedName>
</protein>
<dbReference type="PaxDb" id="30732-ENSOMEP00000006805"/>
<dbReference type="GO" id="GO:0006281">
    <property type="term" value="P:DNA repair"/>
    <property type="evidence" value="ECO:0007669"/>
    <property type="project" value="TreeGrafter"/>
</dbReference>
<feature type="region of interest" description="Disordered" evidence="2">
    <location>
        <begin position="245"/>
        <end position="265"/>
    </location>
</feature>
<evidence type="ECO:0000313" key="4">
    <source>
        <dbReference type="Proteomes" id="UP000261560"/>
    </source>
</evidence>
<dbReference type="Proteomes" id="UP000261560">
    <property type="component" value="Unplaced"/>
</dbReference>
<feature type="region of interest" description="Disordered" evidence="2">
    <location>
        <begin position="47"/>
        <end position="97"/>
    </location>
</feature>
<dbReference type="OMA" id="CQCSSEV"/>
<dbReference type="InterPro" id="IPR033349">
    <property type="entry name" value="ATRIP"/>
</dbReference>
<evidence type="ECO:0000313" key="3">
    <source>
        <dbReference type="Ensembl" id="ENSOMEP00000006805.1"/>
    </source>
</evidence>
<reference evidence="3" key="1">
    <citation type="submission" date="2025-08" db="UniProtKB">
        <authorList>
            <consortium name="Ensembl"/>
        </authorList>
    </citation>
    <scope>IDENTIFICATION</scope>
</reference>
<dbReference type="GO" id="GO:0000077">
    <property type="term" value="P:DNA damage checkpoint signaling"/>
    <property type="evidence" value="ECO:0007669"/>
    <property type="project" value="InterPro"/>
</dbReference>
<dbReference type="PANTHER" id="PTHR28594">
    <property type="entry name" value="ATR-INTERACTING PROTEIN"/>
    <property type="match status" value="1"/>
</dbReference>
<evidence type="ECO:0000256" key="1">
    <source>
        <dbReference type="SAM" id="Coils"/>
    </source>
</evidence>
<keyword evidence="4" id="KW-1185">Reference proteome</keyword>
<dbReference type="OrthoDB" id="6428926at2759"/>
<reference evidence="3" key="2">
    <citation type="submission" date="2025-09" db="UniProtKB">
        <authorList>
            <consortium name="Ensembl"/>
        </authorList>
    </citation>
    <scope>IDENTIFICATION</scope>
</reference>
<sequence length="739" mass="81251">MNCPPSKRLRGSELDGLTSHDDPFGDEEEFTQDDLDELDIIASQAVTSTAKGPESRPSTAVCASSSSSTRRQDAASEWSRRRGQPGNTLENFGSDRDDTVRLLETQQAELKRKLKEVEEEILLKSGEIRVLRDSLKTAQQEKEAQRQNQILLETQRQNEQSQREKELSRKVQSLQTELQFKEAEINEMKTKLVSSERNKMASPLAVNSLAAVHHGSGSSSSSPVGNGVFTKEGFAVRTSSRMTAVQTPVKARRSDRGACSSRCADTQEPALPDPFLSIKPARLEHRGGVLLGLLLQQPPMLGSFGLSHLLTLNLRDSSQLQDDVQLCSDLRPAVTAGEAGSFTAAGSLAQSLAATGLSLLSRSPAGSRACPGAVLLLPLLDVYLSELVSLRSSCSDSSSDYLSARCLGPSSAGKKRRHEDVSVCSLSLEDAGLTALRILRVLLTHSDEVVQAVLLKENSKTEANHTAAQVALCSQNAVLQSLVRLCESSSHKKQLVDSVMKTLRVLIERTSQEHSGRLERVLQAVCVRVSTSSQVQTLSLCVTVLASLSDHQILARQLSWQHDPCVFLKLFHFIRTRPDGQAAQSDWTLLDLQVVTLLSRLTQGAGTWRADAQSNCQCNTQLVQTVVILLHRQWLDLRCSQESPESTCVRQNTASCLPRRHRVAVSLLRECLLLLHWLLLHHSSFSESCRPLLHMYDQMIPAMRNNLKNILNLSESEEVALEDLCRSEGDDTDDLHANG</sequence>
<dbReference type="GeneID" id="112140003"/>
<proteinExistence type="predicted"/>